<dbReference type="PROSITE" id="PS00455">
    <property type="entry name" value="AMP_BINDING"/>
    <property type="match status" value="1"/>
</dbReference>
<keyword evidence="6" id="KW-1185">Reference proteome</keyword>
<feature type="region of interest" description="Disordered" evidence="3">
    <location>
        <begin position="513"/>
        <end position="539"/>
    </location>
</feature>
<dbReference type="SUPFAM" id="SSF56801">
    <property type="entry name" value="Acetyl-CoA synthetase-like"/>
    <property type="match status" value="1"/>
</dbReference>
<dbReference type="InterPro" id="IPR000873">
    <property type="entry name" value="AMP-dep_synth/lig_dom"/>
</dbReference>
<accession>A0ABW7BDS3</accession>
<keyword evidence="1" id="KW-0596">Phosphopantetheine</keyword>
<feature type="compositionally biased region" description="Basic and acidic residues" evidence="3">
    <location>
        <begin position="513"/>
        <end position="524"/>
    </location>
</feature>
<dbReference type="PROSITE" id="PS00012">
    <property type="entry name" value="PHOSPHOPANTETHEINE"/>
    <property type="match status" value="1"/>
</dbReference>
<dbReference type="InterPro" id="IPR020845">
    <property type="entry name" value="AMP-binding_CS"/>
</dbReference>
<feature type="domain" description="Carrier" evidence="4">
    <location>
        <begin position="538"/>
        <end position="613"/>
    </location>
</feature>
<evidence type="ECO:0000313" key="6">
    <source>
        <dbReference type="Proteomes" id="UP001604267"/>
    </source>
</evidence>
<dbReference type="InterPro" id="IPR009081">
    <property type="entry name" value="PP-bd_ACP"/>
</dbReference>
<organism evidence="5 6">
    <name type="scientific">Streptomyces cinerochromogenes</name>
    <dbReference type="NCBI Taxonomy" id="66422"/>
    <lineage>
        <taxon>Bacteria</taxon>
        <taxon>Bacillati</taxon>
        <taxon>Actinomycetota</taxon>
        <taxon>Actinomycetes</taxon>
        <taxon>Kitasatosporales</taxon>
        <taxon>Streptomycetaceae</taxon>
        <taxon>Streptomyces</taxon>
    </lineage>
</organism>
<dbReference type="SUPFAM" id="SSF47336">
    <property type="entry name" value="ACP-like"/>
    <property type="match status" value="1"/>
</dbReference>
<dbReference type="InterPro" id="IPR025110">
    <property type="entry name" value="AMP-bd_C"/>
</dbReference>
<evidence type="ECO:0000259" key="4">
    <source>
        <dbReference type="PROSITE" id="PS50075"/>
    </source>
</evidence>
<gene>
    <name evidence="5" type="ORF">ACGFZB_27915</name>
</gene>
<dbReference type="Pfam" id="PF13193">
    <property type="entry name" value="AMP-binding_C"/>
    <property type="match status" value="1"/>
</dbReference>
<evidence type="ECO:0000313" key="5">
    <source>
        <dbReference type="EMBL" id="MFG3014183.1"/>
    </source>
</evidence>
<dbReference type="InterPro" id="IPR006162">
    <property type="entry name" value="Ppantetheine_attach_site"/>
</dbReference>
<dbReference type="NCBIfam" id="TIGR01733">
    <property type="entry name" value="AA-adenyl-dom"/>
    <property type="match status" value="1"/>
</dbReference>
<dbReference type="Gene3D" id="2.30.38.10">
    <property type="entry name" value="Luciferase, Domain 3"/>
    <property type="match status" value="1"/>
</dbReference>
<dbReference type="Gene3D" id="1.10.1200.10">
    <property type="entry name" value="ACP-like"/>
    <property type="match status" value="1"/>
</dbReference>
<dbReference type="InterPro" id="IPR020806">
    <property type="entry name" value="PKS_PP-bd"/>
</dbReference>
<dbReference type="CDD" id="cd05930">
    <property type="entry name" value="A_NRPS"/>
    <property type="match status" value="1"/>
</dbReference>
<dbReference type="Pfam" id="PF00550">
    <property type="entry name" value="PP-binding"/>
    <property type="match status" value="1"/>
</dbReference>
<dbReference type="Gene3D" id="3.30.300.30">
    <property type="match status" value="1"/>
</dbReference>
<feature type="compositionally biased region" description="Acidic residues" evidence="3">
    <location>
        <begin position="626"/>
        <end position="636"/>
    </location>
</feature>
<keyword evidence="2" id="KW-0597">Phosphoprotein</keyword>
<dbReference type="EMBL" id="JBICYV010000014">
    <property type="protein sequence ID" value="MFG3014183.1"/>
    <property type="molecule type" value="Genomic_DNA"/>
</dbReference>
<sequence>MTRSSTPWATATREGAPSPPGEWEPVHRGLDRAAARHPGRPAVVAAARSLTFRRLRAHSDALARILRARGAVPEAMVGLCLPRTADLTVGLFGILKSGAAYVPLDPAHPEDRLRFLAADCGMTTVVTHSSVAGRLPRPLRDRALYLDTLDLDADAATDPPEADLRPGHPAYVIYTSGSTGRPKGVQITHGAVTELLDRLRRAGIVRREPARVGWNASISFDASVQQWIRACAGDTLLLLPEDLRTDPEALARFLHEQRVTDLDITPSHLRPLVEHLTPAADAGPLTLLVGGEAIDPDLWQALTTLRASGAAVAHNLYGPTECTVDATTTPVEARHDPHLGAPLPGVGLYLLDPDLRPVPDGEPGEICLAGTGLARGYLGRPGLTAARFVPDPFAANGSRLYRTGDLARRRPDGTLACLGRLDHQIKLRGFRIEPGEIEAVLAGHPLVAECVVVKRDDVPAAPALVAYCRSVPSAPRRPDEEDLDAWARRHLPDHMVPAAYVVVDAFPLNGSGKVDRAGLPRPEPRTSGTPDRTAAHTAPTGPYEELVARTWCEVLGVEEVGADEDFFRIGGNSLLAIRVAARIRRATRLAIPMSTVFANPRLRALAAHLEQAAHDRPGDDKKDDDNKDDDTVEGTA</sequence>
<comment type="caution">
    <text evidence="5">The sequence shown here is derived from an EMBL/GenBank/DDBJ whole genome shotgun (WGS) entry which is preliminary data.</text>
</comment>
<dbReference type="Proteomes" id="UP001604267">
    <property type="component" value="Unassembled WGS sequence"/>
</dbReference>
<dbReference type="Gene3D" id="3.40.50.980">
    <property type="match status" value="2"/>
</dbReference>
<name>A0ABW7BDS3_9ACTN</name>
<dbReference type="RefSeq" id="WP_392820578.1">
    <property type="nucleotide sequence ID" value="NZ_JBICYV010000014.1"/>
</dbReference>
<dbReference type="Pfam" id="PF00501">
    <property type="entry name" value="AMP-binding"/>
    <property type="match status" value="1"/>
</dbReference>
<evidence type="ECO:0000256" key="3">
    <source>
        <dbReference type="SAM" id="MobiDB-lite"/>
    </source>
</evidence>
<dbReference type="SMART" id="SM00823">
    <property type="entry name" value="PKS_PP"/>
    <property type="match status" value="1"/>
</dbReference>
<dbReference type="InterPro" id="IPR036736">
    <property type="entry name" value="ACP-like_sf"/>
</dbReference>
<dbReference type="PROSITE" id="PS50075">
    <property type="entry name" value="CARRIER"/>
    <property type="match status" value="1"/>
</dbReference>
<dbReference type="InterPro" id="IPR045851">
    <property type="entry name" value="AMP-bd_C_sf"/>
</dbReference>
<proteinExistence type="predicted"/>
<feature type="region of interest" description="Disordered" evidence="3">
    <location>
        <begin position="1"/>
        <end position="26"/>
    </location>
</feature>
<evidence type="ECO:0000256" key="1">
    <source>
        <dbReference type="ARBA" id="ARBA00022450"/>
    </source>
</evidence>
<dbReference type="PANTHER" id="PTHR45527:SF1">
    <property type="entry name" value="FATTY ACID SYNTHASE"/>
    <property type="match status" value="1"/>
</dbReference>
<reference evidence="5 6" key="1">
    <citation type="submission" date="2024-10" db="EMBL/GenBank/DDBJ databases">
        <title>The Natural Products Discovery Center: Release of the First 8490 Sequenced Strains for Exploring Actinobacteria Biosynthetic Diversity.</title>
        <authorList>
            <person name="Kalkreuter E."/>
            <person name="Kautsar S.A."/>
            <person name="Yang D."/>
            <person name="Bader C.D."/>
            <person name="Teijaro C.N."/>
            <person name="Fluegel L."/>
            <person name="Davis C.M."/>
            <person name="Simpson J.R."/>
            <person name="Lauterbach L."/>
            <person name="Steele A.D."/>
            <person name="Gui C."/>
            <person name="Meng S."/>
            <person name="Li G."/>
            <person name="Viehrig K."/>
            <person name="Ye F."/>
            <person name="Su P."/>
            <person name="Kiefer A.F."/>
            <person name="Nichols A."/>
            <person name="Cepeda A.J."/>
            <person name="Yan W."/>
            <person name="Fan B."/>
            <person name="Jiang Y."/>
            <person name="Adhikari A."/>
            <person name="Zheng C.-J."/>
            <person name="Schuster L."/>
            <person name="Cowan T.M."/>
            <person name="Smanski M.J."/>
            <person name="Chevrette M.G."/>
            <person name="De Carvalho L.P.S."/>
            <person name="Shen B."/>
        </authorList>
    </citation>
    <scope>NUCLEOTIDE SEQUENCE [LARGE SCALE GENOMIC DNA]</scope>
    <source>
        <strain evidence="5 6">NPDC048320</strain>
    </source>
</reference>
<evidence type="ECO:0000256" key="2">
    <source>
        <dbReference type="ARBA" id="ARBA00022553"/>
    </source>
</evidence>
<dbReference type="PANTHER" id="PTHR45527">
    <property type="entry name" value="NONRIBOSOMAL PEPTIDE SYNTHETASE"/>
    <property type="match status" value="1"/>
</dbReference>
<feature type="region of interest" description="Disordered" evidence="3">
    <location>
        <begin position="610"/>
        <end position="636"/>
    </location>
</feature>
<dbReference type="InterPro" id="IPR010071">
    <property type="entry name" value="AA_adenyl_dom"/>
</dbReference>
<feature type="compositionally biased region" description="Basic and acidic residues" evidence="3">
    <location>
        <begin position="611"/>
        <end position="625"/>
    </location>
</feature>
<protein>
    <submittedName>
        <fullName evidence="5">Non-ribosomal peptide synthetase</fullName>
    </submittedName>
</protein>